<evidence type="ECO:0000313" key="2">
    <source>
        <dbReference type="Proteomes" id="UP000076962"/>
    </source>
</evidence>
<proteinExistence type="predicted"/>
<reference evidence="1 2" key="1">
    <citation type="submission" date="2016-05" db="EMBL/GenBank/DDBJ databases">
        <title>Single-cell genome of chain-forming Candidatus Thiomargarita nelsonii and comparison to other large sulfur-oxidizing bacteria.</title>
        <authorList>
            <person name="Winkel M."/>
            <person name="Salman V."/>
            <person name="Woyke T."/>
            <person name="Schulz-Vogt H."/>
            <person name="Richter M."/>
            <person name="Flood B."/>
            <person name="Bailey J."/>
            <person name="Amann R."/>
            <person name="Mussmann M."/>
        </authorList>
    </citation>
    <scope>NUCLEOTIDE SEQUENCE [LARGE SCALE GENOMIC DNA]</scope>
    <source>
        <strain evidence="1 2">THI036</strain>
    </source>
</reference>
<evidence type="ECO:0000313" key="1">
    <source>
        <dbReference type="EMBL" id="OAD19904.1"/>
    </source>
</evidence>
<keyword evidence="2" id="KW-1185">Reference proteome</keyword>
<sequence length="62" mass="7328">MINGGYNRREKLIFQFTPQYLVTLPDTLDTILCQIQRKEGLPLNTLINLWVQEKVQQYAKTM</sequence>
<comment type="caution">
    <text evidence="1">The sequence shown here is derived from an EMBL/GenBank/DDBJ whole genome shotgun (WGS) entry which is preliminary data.</text>
</comment>
<name>A0A176RVZ0_9GAMM</name>
<dbReference type="AlphaFoldDB" id="A0A176RVZ0"/>
<gene>
    <name evidence="1" type="ORF">THIOM_004434</name>
</gene>
<dbReference type="Proteomes" id="UP000076962">
    <property type="component" value="Unassembled WGS sequence"/>
</dbReference>
<organism evidence="1 2">
    <name type="scientific">Candidatus Thiomargarita nelsonii</name>
    <dbReference type="NCBI Taxonomy" id="1003181"/>
    <lineage>
        <taxon>Bacteria</taxon>
        <taxon>Pseudomonadati</taxon>
        <taxon>Pseudomonadota</taxon>
        <taxon>Gammaproteobacteria</taxon>
        <taxon>Thiotrichales</taxon>
        <taxon>Thiotrichaceae</taxon>
        <taxon>Thiomargarita</taxon>
    </lineage>
</organism>
<accession>A0A176RVZ0</accession>
<protein>
    <submittedName>
        <fullName evidence="1">Uncharacterized protein</fullName>
    </submittedName>
</protein>
<dbReference type="EMBL" id="LUTY01002619">
    <property type="protein sequence ID" value="OAD19904.1"/>
    <property type="molecule type" value="Genomic_DNA"/>
</dbReference>